<keyword evidence="2" id="KW-0560">Oxidoreductase</keyword>
<name>A0A1X2IA86_9FUNG</name>
<evidence type="ECO:0000256" key="1">
    <source>
        <dbReference type="ARBA" id="ARBA00006484"/>
    </source>
</evidence>
<evidence type="ECO:0000256" key="4">
    <source>
        <dbReference type="SAM" id="Phobius"/>
    </source>
</evidence>
<keyword evidence="4" id="KW-0812">Transmembrane</keyword>
<dbReference type="PANTHER" id="PTHR24320:SF148">
    <property type="entry name" value="NAD(P)-BINDING ROSSMANN-FOLD SUPERFAMILY PROTEIN"/>
    <property type="match status" value="1"/>
</dbReference>
<evidence type="ECO:0000256" key="3">
    <source>
        <dbReference type="RuleBase" id="RU000363"/>
    </source>
</evidence>
<gene>
    <name evidence="5" type="ORF">BCR42DRAFT_493430</name>
</gene>
<dbReference type="Gene3D" id="3.40.50.720">
    <property type="entry name" value="NAD(P)-binding Rossmann-like Domain"/>
    <property type="match status" value="1"/>
</dbReference>
<evidence type="ECO:0000256" key="2">
    <source>
        <dbReference type="ARBA" id="ARBA00023002"/>
    </source>
</evidence>
<keyword evidence="4" id="KW-0472">Membrane</keyword>
<proteinExistence type="inferred from homology"/>
<dbReference type="PANTHER" id="PTHR24320">
    <property type="entry name" value="RETINOL DEHYDROGENASE"/>
    <property type="match status" value="1"/>
</dbReference>
<keyword evidence="6" id="KW-1185">Reference proteome</keyword>
<organism evidence="5 6">
    <name type="scientific">Absidia repens</name>
    <dbReference type="NCBI Taxonomy" id="90262"/>
    <lineage>
        <taxon>Eukaryota</taxon>
        <taxon>Fungi</taxon>
        <taxon>Fungi incertae sedis</taxon>
        <taxon>Mucoromycota</taxon>
        <taxon>Mucoromycotina</taxon>
        <taxon>Mucoromycetes</taxon>
        <taxon>Mucorales</taxon>
        <taxon>Cunninghamellaceae</taxon>
        <taxon>Absidia</taxon>
    </lineage>
</organism>
<evidence type="ECO:0000313" key="6">
    <source>
        <dbReference type="Proteomes" id="UP000193560"/>
    </source>
</evidence>
<dbReference type="Proteomes" id="UP000193560">
    <property type="component" value="Unassembled WGS sequence"/>
</dbReference>
<evidence type="ECO:0008006" key="7">
    <source>
        <dbReference type="Google" id="ProtNLM"/>
    </source>
</evidence>
<feature type="transmembrane region" description="Helical" evidence="4">
    <location>
        <begin position="61"/>
        <end position="82"/>
    </location>
</feature>
<evidence type="ECO:0000313" key="5">
    <source>
        <dbReference type="EMBL" id="ORZ12686.1"/>
    </source>
</evidence>
<dbReference type="SUPFAM" id="SSF51735">
    <property type="entry name" value="NAD(P)-binding Rossmann-fold domains"/>
    <property type="match status" value="1"/>
</dbReference>
<dbReference type="PRINTS" id="PR00080">
    <property type="entry name" value="SDRFAMILY"/>
</dbReference>
<feature type="transmembrane region" description="Helical" evidence="4">
    <location>
        <begin position="6"/>
        <end position="24"/>
    </location>
</feature>
<protein>
    <recommendedName>
        <fullName evidence="7">NAD(P)-binding protein</fullName>
    </recommendedName>
</protein>
<comment type="caution">
    <text evidence="5">The sequence shown here is derived from an EMBL/GenBank/DDBJ whole genome shotgun (WGS) entry which is preliminary data.</text>
</comment>
<comment type="similarity">
    <text evidence="1 3">Belongs to the short-chain dehydrogenases/reductases (SDR) family.</text>
</comment>
<dbReference type="EMBL" id="MCGE01000018">
    <property type="protein sequence ID" value="ORZ12686.1"/>
    <property type="molecule type" value="Genomic_DNA"/>
</dbReference>
<reference evidence="5 6" key="1">
    <citation type="submission" date="2016-07" db="EMBL/GenBank/DDBJ databases">
        <title>Pervasive Adenine N6-methylation of Active Genes in Fungi.</title>
        <authorList>
            <consortium name="DOE Joint Genome Institute"/>
            <person name="Mondo S.J."/>
            <person name="Dannebaum R.O."/>
            <person name="Kuo R.C."/>
            <person name="Labutti K."/>
            <person name="Haridas S."/>
            <person name="Kuo A."/>
            <person name="Salamov A."/>
            <person name="Ahrendt S.R."/>
            <person name="Lipzen A."/>
            <person name="Sullivan W."/>
            <person name="Andreopoulos W.B."/>
            <person name="Clum A."/>
            <person name="Lindquist E."/>
            <person name="Daum C."/>
            <person name="Ramamoorthy G.K."/>
            <person name="Gryganskyi A."/>
            <person name="Culley D."/>
            <person name="Magnuson J.K."/>
            <person name="James T.Y."/>
            <person name="O'Malley M.A."/>
            <person name="Stajich J.E."/>
            <person name="Spatafora J.W."/>
            <person name="Visel A."/>
            <person name="Grigoriev I.V."/>
        </authorList>
    </citation>
    <scope>NUCLEOTIDE SEQUENCE [LARGE SCALE GENOMIC DNA]</scope>
    <source>
        <strain evidence="5 6">NRRL 1336</strain>
    </source>
</reference>
<dbReference type="AlphaFoldDB" id="A0A1X2IA86"/>
<dbReference type="InterPro" id="IPR036291">
    <property type="entry name" value="NAD(P)-bd_dom_sf"/>
</dbReference>
<sequence length="445" mass="49308">MIIAATLLISTVLTIFIINICRWIQSEHASNNRKSTTPLETHPQGIAWLQKINLAISRTPFLTTLICVYIIGVVETLVTLVWKRGILGAHSHKHTEQVIDQMVLQHKITSPAKKRNAIITGADSGIGFEIARGLLMAGFHVVIASRTPDLGVKAQHDLKQLTGSEHISFYTLDLCSFDSVHKFVEKMKSLFSPGDIDVLINNAGVMNIPCTVTGDGYEAQCQTNYISPLLLTLSLLTLMNQDHGQILFASSSTLYATTHLDPSMTTTTYGWNGLDHYAYSKMCITQLTRLLGQKLAKQSSHIKVNCYHPGTVRTNLFAHTTVFTLWVAQYFFDFIMLTPKEGSGTALYLIMHFLDDDTLHHNNGRYWADGMPQQIPNNVTIRRPASASSPPSSSSSLQSANYPTAAATVDMEYLWMYSLKQCGLSPTVIDAWIKSTAKPIVESTE</sequence>
<dbReference type="STRING" id="90262.A0A1X2IA86"/>
<dbReference type="GO" id="GO:0016491">
    <property type="term" value="F:oxidoreductase activity"/>
    <property type="evidence" value="ECO:0007669"/>
    <property type="project" value="UniProtKB-KW"/>
</dbReference>
<keyword evidence="4" id="KW-1133">Transmembrane helix</keyword>
<dbReference type="Pfam" id="PF00106">
    <property type="entry name" value="adh_short"/>
    <property type="match status" value="1"/>
</dbReference>
<dbReference type="OrthoDB" id="191139at2759"/>
<dbReference type="InterPro" id="IPR002347">
    <property type="entry name" value="SDR_fam"/>
</dbReference>
<dbReference type="PRINTS" id="PR00081">
    <property type="entry name" value="GDHRDH"/>
</dbReference>
<accession>A0A1X2IA86</accession>